<comment type="subcellular location">
    <subcellularLocation>
        <location evidence="5">Cell membrane</location>
        <topology evidence="5">Lipid-anchor</topology>
    </subcellularLocation>
</comment>
<dbReference type="InterPro" id="IPR006060">
    <property type="entry name" value="Maltose/Cyclodextrin-bd"/>
</dbReference>
<dbReference type="STRING" id="1313296.SAMN05661091_3487"/>
<dbReference type="EMBL" id="LT840184">
    <property type="protein sequence ID" value="SMF86740.1"/>
    <property type="molecule type" value="Genomic_DNA"/>
</dbReference>
<proteinExistence type="inferred from homology"/>
<feature type="compositionally biased region" description="Polar residues" evidence="6">
    <location>
        <begin position="91"/>
        <end position="108"/>
    </location>
</feature>
<dbReference type="GO" id="GO:0042956">
    <property type="term" value="P:maltodextrin transmembrane transport"/>
    <property type="evidence" value="ECO:0007669"/>
    <property type="project" value="TreeGrafter"/>
</dbReference>
<dbReference type="GO" id="GO:0015768">
    <property type="term" value="P:maltose transport"/>
    <property type="evidence" value="ECO:0007669"/>
    <property type="project" value="TreeGrafter"/>
</dbReference>
<keyword evidence="5" id="KW-0449">Lipoprotein</keyword>
<dbReference type="RefSeq" id="WP_342192703.1">
    <property type="nucleotide sequence ID" value="NZ_LT840184.1"/>
</dbReference>
<gene>
    <name evidence="7" type="ORF">SAMN05661091_3487</name>
</gene>
<feature type="region of interest" description="Disordered" evidence="6">
    <location>
        <begin position="91"/>
        <end position="110"/>
    </location>
</feature>
<dbReference type="AlphaFoldDB" id="A0A1X7HHD7"/>
<evidence type="ECO:0000256" key="3">
    <source>
        <dbReference type="ARBA" id="ARBA00022597"/>
    </source>
</evidence>
<evidence type="ECO:0000256" key="5">
    <source>
        <dbReference type="RuleBase" id="RU365005"/>
    </source>
</evidence>
<accession>A0A1X7HHD7</accession>
<protein>
    <recommendedName>
        <fullName evidence="5">Maltodextrin-binding protein</fullName>
    </recommendedName>
</protein>
<organism evidence="7 8">
    <name type="scientific">Paenibacillus uliginis N3/975</name>
    <dbReference type="NCBI Taxonomy" id="1313296"/>
    <lineage>
        <taxon>Bacteria</taxon>
        <taxon>Bacillati</taxon>
        <taxon>Bacillota</taxon>
        <taxon>Bacilli</taxon>
        <taxon>Bacillales</taxon>
        <taxon>Paenibacillaceae</taxon>
        <taxon>Paenibacillus</taxon>
    </lineage>
</organism>
<dbReference type="SUPFAM" id="SSF53850">
    <property type="entry name" value="Periplasmic binding protein-like II"/>
    <property type="match status" value="1"/>
</dbReference>
<dbReference type="PANTHER" id="PTHR30061:SF50">
    <property type="entry name" value="MALTOSE_MALTODEXTRIN-BINDING PERIPLASMIC PROTEIN"/>
    <property type="match status" value="1"/>
</dbReference>
<dbReference type="Pfam" id="PF13416">
    <property type="entry name" value="SBP_bac_8"/>
    <property type="match status" value="1"/>
</dbReference>
<evidence type="ECO:0000313" key="8">
    <source>
        <dbReference type="Proteomes" id="UP000192940"/>
    </source>
</evidence>
<keyword evidence="8" id="KW-1185">Reference proteome</keyword>
<evidence type="ECO:0000256" key="1">
    <source>
        <dbReference type="ARBA" id="ARBA00008520"/>
    </source>
</evidence>
<name>A0A1X7HHD7_9BACL</name>
<evidence type="ECO:0000313" key="7">
    <source>
        <dbReference type="EMBL" id="SMF86740.1"/>
    </source>
</evidence>
<dbReference type="PRINTS" id="PR00181">
    <property type="entry name" value="MALTOSEBP"/>
</dbReference>
<dbReference type="Gene3D" id="3.40.190.10">
    <property type="entry name" value="Periplasmic binding protein-like II"/>
    <property type="match status" value="2"/>
</dbReference>
<keyword evidence="4" id="KW-0732">Signal</keyword>
<dbReference type="CDD" id="cd13586">
    <property type="entry name" value="PBP2_Maltose_binding_like"/>
    <property type="match status" value="1"/>
</dbReference>
<sequence length="493" mass="54239">MEKGWTLSNVYLFFGLKQLLAGKFPWNHIILCKNLTLTLLVIRSYYSSEITLKRLSNQKGGTSMSKRLLISTIILTLFSFSLLTACGTDNQSSSQPSQGNEAAGNEQQEGMKPEVGAELLVWESKGPDFDYMKAVAQDFEKEYGIKVKVEPVPAIDAVKKLTTDGPAGLGADVFSSPHDQLGNAVMAGLVLQNDVYTDSEKNDFMSSAIDGVSYDGVLYGFPTAIDTYALFYNKKLMGKAPKTYEEIIKFAETYNDPESKKYGFMWDVGQLYLSYSFLGGYGGYVFGNHGTDVNDIGLNNEKSIEGAEFLQSFKKVLPLNINDLNDNIITGFFQEGKTAAIINGPWFASSLANTKIDYGVAPLPLLPNGEHPVSFSGIRGLYVNSYTKYPVAAKLFASYATSKQNLTKRFEMTTQLPPRKDLMDDPILTKDPNTMAFLEQAKYSTPMPSIPEMGNVWVPASAALSSIWNDNQDPGTVLNKAVSQIKTAIKTTK</sequence>
<evidence type="ECO:0000256" key="6">
    <source>
        <dbReference type="SAM" id="MobiDB-lite"/>
    </source>
</evidence>
<dbReference type="GO" id="GO:0015144">
    <property type="term" value="F:carbohydrate transmembrane transporter activity"/>
    <property type="evidence" value="ECO:0007669"/>
    <property type="project" value="InterPro"/>
</dbReference>
<evidence type="ECO:0000256" key="4">
    <source>
        <dbReference type="ARBA" id="ARBA00022729"/>
    </source>
</evidence>
<dbReference type="GO" id="GO:0055052">
    <property type="term" value="C:ATP-binding cassette (ABC) transporter complex, substrate-binding subunit-containing"/>
    <property type="evidence" value="ECO:0007669"/>
    <property type="project" value="TreeGrafter"/>
</dbReference>
<dbReference type="InterPro" id="IPR006059">
    <property type="entry name" value="SBP"/>
</dbReference>
<dbReference type="PANTHER" id="PTHR30061">
    <property type="entry name" value="MALTOSE-BINDING PERIPLASMIC PROTEIN"/>
    <property type="match status" value="1"/>
</dbReference>
<keyword evidence="3 5" id="KW-0762">Sugar transport</keyword>
<keyword evidence="5" id="KW-0472">Membrane</keyword>
<evidence type="ECO:0000256" key="2">
    <source>
        <dbReference type="ARBA" id="ARBA00022448"/>
    </source>
</evidence>
<keyword evidence="2 5" id="KW-0813">Transport</keyword>
<reference evidence="7 8" key="1">
    <citation type="submission" date="2017-04" db="EMBL/GenBank/DDBJ databases">
        <authorList>
            <person name="Afonso C.L."/>
            <person name="Miller P.J."/>
            <person name="Scott M.A."/>
            <person name="Spackman E."/>
            <person name="Goraichik I."/>
            <person name="Dimitrov K.M."/>
            <person name="Suarez D.L."/>
            <person name="Swayne D.E."/>
        </authorList>
    </citation>
    <scope>NUCLEOTIDE SEQUENCE [LARGE SCALE GENOMIC DNA]</scope>
    <source>
        <strain evidence="7 8">N3/975</strain>
    </source>
</reference>
<comment type="similarity">
    <text evidence="1 5">Belongs to the bacterial solute-binding protein 1 family.</text>
</comment>
<dbReference type="GO" id="GO:1901982">
    <property type="term" value="F:maltose binding"/>
    <property type="evidence" value="ECO:0007669"/>
    <property type="project" value="TreeGrafter"/>
</dbReference>
<dbReference type="Proteomes" id="UP000192940">
    <property type="component" value="Chromosome I"/>
</dbReference>
<keyword evidence="5" id="KW-1003">Cell membrane</keyword>